<protein>
    <recommendedName>
        <fullName evidence="3">PAS domain-containing protein</fullName>
    </recommendedName>
</protein>
<evidence type="ECO:0000313" key="2">
    <source>
        <dbReference type="Proteomes" id="UP000420562"/>
    </source>
</evidence>
<accession>A0A7J4ZM92</accession>
<evidence type="ECO:0000313" key="1">
    <source>
        <dbReference type="EMBL" id="KAB0663760.1"/>
    </source>
</evidence>
<evidence type="ECO:0008006" key="3">
    <source>
        <dbReference type="Google" id="ProtNLM"/>
    </source>
</evidence>
<dbReference type="EMBL" id="VZQZ01000011">
    <property type="protein sequence ID" value="KAB0663760.1"/>
    <property type="molecule type" value="Genomic_DNA"/>
</dbReference>
<name>A0A7J4ZM92_9BACT</name>
<dbReference type="Proteomes" id="UP000420562">
    <property type="component" value="Unassembled WGS sequence"/>
</dbReference>
<organism evidence="1 2">
    <name type="scientific">Oryzomonas japonica</name>
    <dbReference type="NCBI Taxonomy" id="2603858"/>
    <lineage>
        <taxon>Bacteria</taxon>
        <taxon>Pseudomonadati</taxon>
        <taxon>Thermodesulfobacteriota</taxon>
        <taxon>Desulfuromonadia</taxon>
        <taxon>Geobacterales</taxon>
        <taxon>Geobacteraceae</taxon>
        <taxon>Oryzomonas</taxon>
    </lineage>
</organism>
<sequence>MKKICAWCYGEIGLTAPFDERRPTVSYGICPECANLFLADQGVHLTAFLDALNIPVLLVDNDVRVIGANALALSFVQKELPEIEDSHGGDVFECIYAATPEGCGKTIHCSGCAIRIAVRDTFHSGSSHREMPAYLKCERSGQPTRIGLLISTEKINETVLLKIDSVT</sequence>
<proteinExistence type="predicted"/>
<reference evidence="1 2" key="1">
    <citation type="submission" date="2019-09" db="EMBL/GenBank/DDBJ databases">
        <title>Geobacter sp. Red96, a novel strain isolated from paddy soil.</title>
        <authorList>
            <person name="Xu Z."/>
            <person name="Masuda Y."/>
            <person name="Itoh H."/>
            <person name="Senoo K."/>
        </authorList>
    </citation>
    <scope>NUCLEOTIDE SEQUENCE [LARGE SCALE GENOMIC DNA]</scope>
    <source>
        <strain evidence="1 2">Red96</strain>
    </source>
</reference>
<gene>
    <name evidence="1" type="ORF">F6V25_15100</name>
</gene>
<dbReference type="AlphaFoldDB" id="A0A7J4ZM92"/>
<keyword evidence="2" id="KW-1185">Reference proteome</keyword>
<comment type="caution">
    <text evidence="1">The sequence shown here is derived from an EMBL/GenBank/DDBJ whole genome shotgun (WGS) entry which is preliminary data.</text>
</comment>
<dbReference type="RefSeq" id="WP_151129455.1">
    <property type="nucleotide sequence ID" value="NZ_VZQZ01000011.1"/>
</dbReference>